<organism evidence="4 5">
    <name type="scientific">Phreatobacter aquaticus</name>
    <dbReference type="NCBI Taxonomy" id="2570229"/>
    <lineage>
        <taxon>Bacteria</taxon>
        <taxon>Pseudomonadati</taxon>
        <taxon>Pseudomonadota</taxon>
        <taxon>Alphaproteobacteria</taxon>
        <taxon>Hyphomicrobiales</taxon>
        <taxon>Phreatobacteraceae</taxon>
        <taxon>Phreatobacter</taxon>
    </lineage>
</organism>
<dbReference type="PANTHER" id="PTHR35369">
    <property type="entry name" value="BLR3025 PROTEIN-RELATED"/>
    <property type="match status" value="1"/>
</dbReference>
<protein>
    <submittedName>
        <fullName evidence="4">DNA polymerase Y family protein</fullName>
    </submittedName>
</protein>
<dbReference type="CDD" id="cd03468">
    <property type="entry name" value="PolY_like"/>
    <property type="match status" value="1"/>
</dbReference>
<dbReference type="Proteomes" id="UP000298588">
    <property type="component" value="Chromosome"/>
</dbReference>
<feature type="region of interest" description="Disordered" evidence="2">
    <location>
        <begin position="390"/>
        <end position="417"/>
    </location>
</feature>
<evidence type="ECO:0000256" key="2">
    <source>
        <dbReference type="SAM" id="MobiDB-lite"/>
    </source>
</evidence>
<dbReference type="GO" id="GO:0006281">
    <property type="term" value="P:DNA repair"/>
    <property type="evidence" value="ECO:0007669"/>
    <property type="project" value="InterPro"/>
</dbReference>
<sequence>MSRRYLTLWLPFLPTDRLRRIQAPRPAGPDEAPVALIEKDRGGLRLVHCDRRALALGLTPGMTLADARARIPDLVAQAAQPEADRDFLGRLAAYCDRFTPLVALDGPHGLVLDITGCSRLFSEIDLLALIARRMSAGGLTLRAAIAGTPEAARAVCRFGAGGIVAQGDEEATISRLPAAALEVPEETLMALSRAGLKTVADVADRAPAALTARFGSGLATRLSRMLGHEDIRITPLRPLPDCVVERHFPEPLLDVAGLERIVTRLMTEAAGVLERRGEGGRVFEVSFFRSDGAVRRLILETGRPSRDIQALLRLWRERIDTLSDTLDPGFGFDAVKLAVSVCEPLSDVQTSLDGRADEDDAVANLVDRLVTRFGRDRVLRFIARDSHDPRREARTVPANAPMPASRVSWPPPERDGPPARPLHLFEPPQPVETLAEVPDGPPLRFRWRRILHEIARAEGPERIAPEWWRDGPQPPIRDYYRVEDAEGRRFWLFRSGLYGRGAEPPRWFLHGLFA</sequence>
<gene>
    <name evidence="4" type="ORF">E8L99_18390</name>
</gene>
<feature type="domain" description="UmuC" evidence="3">
    <location>
        <begin position="31"/>
        <end position="156"/>
    </location>
</feature>
<reference evidence="4 5" key="1">
    <citation type="submission" date="2019-04" db="EMBL/GenBank/DDBJ databases">
        <title>Phreatobacter aquaticus sp. nov.</title>
        <authorList>
            <person name="Choi A."/>
            <person name="Baek K."/>
        </authorList>
    </citation>
    <scope>NUCLEOTIDE SEQUENCE [LARGE SCALE GENOMIC DNA]</scope>
    <source>
        <strain evidence="4 5">NMCR1094</strain>
    </source>
</reference>
<dbReference type="RefSeq" id="WP_137100914.1">
    <property type="nucleotide sequence ID" value="NZ_CP039865.1"/>
</dbReference>
<dbReference type="EMBL" id="CP039865">
    <property type="protein sequence ID" value="QCK87585.1"/>
    <property type="molecule type" value="Genomic_DNA"/>
</dbReference>
<dbReference type="PANTHER" id="PTHR35369:SF2">
    <property type="entry name" value="BLR3025 PROTEIN"/>
    <property type="match status" value="1"/>
</dbReference>
<evidence type="ECO:0000259" key="3">
    <source>
        <dbReference type="Pfam" id="PF00817"/>
    </source>
</evidence>
<accession>A0A4D7QKL0</accession>
<dbReference type="InterPro" id="IPR001126">
    <property type="entry name" value="UmuC"/>
</dbReference>
<proteinExistence type="predicted"/>
<dbReference type="SUPFAM" id="SSF56672">
    <property type="entry name" value="DNA/RNA polymerases"/>
    <property type="match status" value="1"/>
</dbReference>
<dbReference type="KEGG" id="paqt:E8L99_18390"/>
<evidence type="ECO:0000313" key="5">
    <source>
        <dbReference type="Proteomes" id="UP000298588"/>
    </source>
</evidence>
<dbReference type="OrthoDB" id="9788640at2"/>
<keyword evidence="5" id="KW-1185">Reference proteome</keyword>
<dbReference type="InterPro" id="IPR043502">
    <property type="entry name" value="DNA/RNA_pol_sf"/>
</dbReference>
<dbReference type="InterPro" id="IPR050356">
    <property type="entry name" value="SulA_CellDiv_inhibitor"/>
</dbReference>
<keyword evidence="1" id="KW-0227">DNA damage</keyword>
<evidence type="ECO:0000313" key="4">
    <source>
        <dbReference type="EMBL" id="QCK87585.1"/>
    </source>
</evidence>
<dbReference type="Pfam" id="PF00817">
    <property type="entry name" value="IMS"/>
    <property type="match status" value="1"/>
</dbReference>
<dbReference type="AlphaFoldDB" id="A0A4D7QKL0"/>
<evidence type="ECO:0000256" key="1">
    <source>
        <dbReference type="ARBA" id="ARBA00022763"/>
    </source>
</evidence>
<name>A0A4D7QKL0_9HYPH</name>